<dbReference type="AlphaFoldDB" id="A0A0R2EZC9"/>
<dbReference type="STRING" id="1423804.FD14_GL000925"/>
<keyword evidence="1" id="KW-0472">Membrane</keyword>
<feature type="transmembrane region" description="Helical" evidence="1">
    <location>
        <begin position="12"/>
        <end position="30"/>
    </location>
</feature>
<comment type="caution">
    <text evidence="3">The sequence shown here is derived from an EMBL/GenBank/DDBJ whole genome shotgun (WGS) entry which is preliminary data.</text>
</comment>
<dbReference type="InterPro" id="IPR043128">
    <property type="entry name" value="Rev_trsase/Diguanyl_cyclase"/>
</dbReference>
<dbReference type="GO" id="GO:0052621">
    <property type="term" value="F:diguanylate cyclase activity"/>
    <property type="evidence" value="ECO:0007669"/>
    <property type="project" value="TreeGrafter"/>
</dbReference>
<dbReference type="EMBL" id="AYZM01000105">
    <property type="protein sequence ID" value="KRN21744.1"/>
    <property type="molecule type" value="Genomic_DNA"/>
</dbReference>
<feature type="transmembrane region" description="Helical" evidence="1">
    <location>
        <begin position="76"/>
        <end position="94"/>
    </location>
</feature>
<feature type="transmembrane region" description="Helical" evidence="1">
    <location>
        <begin position="178"/>
        <end position="197"/>
    </location>
</feature>
<evidence type="ECO:0000256" key="1">
    <source>
        <dbReference type="SAM" id="Phobius"/>
    </source>
</evidence>
<gene>
    <name evidence="3" type="ORF">FD14_GL000925</name>
</gene>
<dbReference type="SMART" id="SM00267">
    <property type="entry name" value="GGDEF"/>
    <property type="match status" value="1"/>
</dbReference>
<name>A0A0R2EZC9_9LACO</name>
<dbReference type="Pfam" id="PF00990">
    <property type="entry name" value="GGDEF"/>
    <property type="match status" value="1"/>
</dbReference>
<dbReference type="PATRIC" id="fig|1423804.4.peg.993"/>
<feature type="transmembrane region" description="Helical" evidence="1">
    <location>
        <begin position="153"/>
        <end position="172"/>
    </location>
</feature>
<organism evidence="3 4">
    <name type="scientific">Secundilactobacillus similis DSM 23365 = JCM 2765</name>
    <dbReference type="NCBI Taxonomy" id="1423804"/>
    <lineage>
        <taxon>Bacteria</taxon>
        <taxon>Bacillati</taxon>
        <taxon>Bacillota</taxon>
        <taxon>Bacilli</taxon>
        <taxon>Lactobacillales</taxon>
        <taxon>Lactobacillaceae</taxon>
        <taxon>Secundilactobacillus</taxon>
    </lineage>
</organism>
<sequence length="608" mass="69894">MIEMAHWELWIVHLLLSVGMITGYIVYAGYGWQLVSGRYQAQWTARLSQNAIRLVLPLMNLVVVVLMMIAKVSHATSPRFFDNVAFVILVAALLDDHLKISDYLLRVLMLLGFFGQQLIIGHETVLSIWLNIAALVVGLGLVRVFQPVMRRHYSLHLLLILGAWAIFWLPQSNVRAEALLRSLLTLLAMMTSIFFFWRDWERRHRDQQRLEKRATIDDLTQTLSFSQFREDLMVAADTVSTQSQLTMLAMVDIDYFKAVNDDFGHLAGDRMLQEVAAILKSQAASQSFPATVYRTGGEEFSLLMTVTHQDEATALVQDCWQRIRERRFQFQQSQLRLSISAGVTQLRPDDRAIDDAIKRSDDSLYLSKRRGRDTVTIDGQSLATVDHQTLMNVYDYYSQPVVELATGETKANELQIQLFDQQVGYWQQVLVFPTISEVLLEMAQATIDKLPGDVILSLSDEQFLDPRLADALIQFANAQYPKRLVIQVKQLGKTDAFKAQLRRYRSQHIWLLSMPWLDVLTSPRRAMLRRALPEVNVVKFDLQKLRDQYPQRNDVIQFIHEWQQLTTEAGVRLMLSGIDSVNDEQFAKQLAINYVQGNFYAQPELPRL</sequence>
<protein>
    <recommendedName>
        <fullName evidence="2">GGDEF domain-containing protein</fullName>
    </recommendedName>
</protein>
<feature type="transmembrane region" description="Helical" evidence="1">
    <location>
        <begin position="51"/>
        <end position="70"/>
    </location>
</feature>
<dbReference type="InterPro" id="IPR000160">
    <property type="entry name" value="GGDEF_dom"/>
</dbReference>
<evidence type="ECO:0000259" key="2">
    <source>
        <dbReference type="PROSITE" id="PS50887"/>
    </source>
</evidence>
<dbReference type="InterPro" id="IPR001633">
    <property type="entry name" value="EAL_dom"/>
</dbReference>
<keyword evidence="1" id="KW-1133">Transmembrane helix</keyword>
<evidence type="ECO:0000313" key="4">
    <source>
        <dbReference type="Proteomes" id="UP000051442"/>
    </source>
</evidence>
<dbReference type="InterPro" id="IPR050469">
    <property type="entry name" value="Diguanylate_Cyclase"/>
</dbReference>
<feature type="transmembrane region" description="Helical" evidence="1">
    <location>
        <begin position="103"/>
        <end position="120"/>
    </location>
</feature>
<dbReference type="PANTHER" id="PTHR45138:SF9">
    <property type="entry name" value="DIGUANYLATE CYCLASE DGCM-RELATED"/>
    <property type="match status" value="1"/>
</dbReference>
<dbReference type="InterPro" id="IPR035919">
    <property type="entry name" value="EAL_sf"/>
</dbReference>
<dbReference type="Pfam" id="PF00563">
    <property type="entry name" value="EAL"/>
    <property type="match status" value="1"/>
</dbReference>
<keyword evidence="4" id="KW-1185">Reference proteome</keyword>
<dbReference type="InterPro" id="IPR029787">
    <property type="entry name" value="Nucleotide_cyclase"/>
</dbReference>
<feature type="transmembrane region" description="Helical" evidence="1">
    <location>
        <begin position="126"/>
        <end position="146"/>
    </location>
</feature>
<reference evidence="3 4" key="1">
    <citation type="journal article" date="2015" name="Genome Announc.">
        <title>Expanding the biotechnology potential of lactobacilli through comparative genomics of 213 strains and associated genera.</title>
        <authorList>
            <person name="Sun Z."/>
            <person name="Harris H.M."/>
            <person name="McCann A."/>
            <person name="Guo C."/>
            <person name="Argimon S."/>
            <person name="Zhang W."/>
            <person name="Yang X."/>
            <person name="Jeffery I.B."/>
            <person name="Cooney J.C."/>
            <person name="Kagawa T.F."/>
            <person name="Liu W."/>
            <person name="Song Y."/>
            <person name="Salvetti E."/>
            <person name="Wrobel A."/>
            <person name="Rasinkangas P."/>
            <person name="Parkhill J."/>
            <person name="Rea M.C."/>
            <person name="O'Sullivan O."/>
            <person name="Ritari J."/>
            <person name="Douillard F.P."/>
            <person name="Paul Ross R."/>
            <person name="Yang R."/>
            <person name="Briner A.E."/>
            <person name="Felis G.E."/>
            <person name="de Vos W.M."/>
            <person name="Barrangou R."/>
            <person name="Klaenhammer T.R."/>
            <person name="Caufield P.W."/>
            <person name="Cui Y."/>
            <person name="Zhang H."/>
            <person name="O'Toole P.W."/>
        </authorList>
    </citation>
    <scope>NUCLEOTIDE SEQUENCE [LARGE SCALE GENOMIC DNA]</scope>
    <source>
        <strain evidence="3 4">DSM 23365</strain>
    </source>
</reference>
<dbReference type="NCBIfam" id="TIGR00254">
    <property type="entry name" value="GGDEF"/>
    <property type="match status" value="1"/>
</dbReference>
<dbReference type="Proteomes" id="UP000051442">
    <property type="component" value="Unassembled WGS sequence"/>
</dbReference>
<dbReference type="SUPFAM" id="SSF141868">
    <property type="entry name" value="EAL domain-like"/>
    <property type="match status" value="1"/>
</dbReference>
<dbReference type="PANTHER" id="PTHR45138">
    <property type="entry name" value="REGULATORY COMPONENTS OF SENSORY TRANSDUCTION SYSTEM"/>
    <property type="match status" value="1"/>
</dbReference>
<dbReference type="Gene3D" id="3.20.20.450">
    <property type="entry name" value="EAL domain"/>
    <property type="match status" value="1"/>
</dbReference>
<dbReference type="SUPFAM" id="SSF55073">
    <property type="entry name" value="Nucleotide cyclase"/>
    <property type="match status" value="1"/>
</dbReference>
<dbReference type="PROSITE" id="PS50887">
    <property type="entry name" value="GGDEF"/>
    <property type="match status" value="1"/>
</dbReference>
<feature type="domain" description="GGDEF" evidence="2">
    <location>
        <begin position="244"/>
        <end position="380"/>
    </location>
</feature>
<dbReference type="CDD" id="cd01949">
    <property type="entry name" value="GGDEF"/>
    <property type="match status" value="1"/>
</dbReference>
<dbReference type="Gene3D" id="3.30.70.270">
    <property type="match status" value="1"/>
</dbReference>
<accession>A0A0R2EZC9</accession>
<proteinExistence type="predicted"/>
<keyword evidence="1" id="KW-0812">Transmembrane</keyword>
<evidence type="ECO:0000313" key="3">
    <source>
        <dbReference type="EMBL" id="KRN21744.1"/>
    </source>
</evidence>